<evidence type="ECO:0000256" key="4">
    <source>
        <dbReference type="ARBA" id="ARBA00022679"/>
    </source>
</evidence>
<sequence length="191" mass="20897">MDIGDVLVRRKLLLIGHFVLTSGKTSPYYIDLRKFPSFPEFLSVVDEAVVKVKDLGFDFIVGIATGGVPFASFLACKLGLPMGYVRLEKKGYGTDKLVEAEISGRNVLLVDDVTTTGGSLEKAIIEITNGGGKVVGALTIVDREEGATERLRKLGVEFRTVFKISDILRSLSNKLNENERKIIEDYLGGVK</sequence>
<gene>
    <name evidence="6" type="primary">pyrE</name>
    <name evidence="8" type="ordered locus">Mcup_0319</name>
</gene>
<dbReference type="eggNOG" id="arCOG00029">
    <property type="taxonomic scope" value="Archaea"/>
</dbReference>
<feature type="binding site" evidence="6">
    <location>
        <position position="86"/>
    </location>
    <ligand>
        <name>5-phospho-alpha-D-ribose 1-diphosphate</name>
        <dbReference type="ChEBI" id="CHEBI:58017"/>
        <note>ligand shared between dimeric partners</note>
    </ligand>
</feature>
<organism evidence="8 9">
    <name type="scientific">Metallosphaera cuprina (strain Ar-4)</name>
    <dbReference type="NCBI Taxonomy" id="1006006"/>
    <lineage>
        <taxon>Archaea</taxon>
        <taxon>Thermoproteota</taxon>
        <taxon>Thermoprotei</taxon>
        <taxon>Sulfolobales</taxon>
        <taxon>Sulfolobaceae</taxon>
        <taxon>Metallosphaera</taxon>
    </lineage>
</organism>
<dbReference type="CDD" id="cd06223">
    <property type="entry name" value="PRTases_typeI"/>
    <property type="match status" value="1"/>
</dbReference>
<dbReference type="Proteomes" id="UP000007812">
    <property type="component" value="Chromosome"/>
</dbReference>
<protein>
    <recommendedName>
        <fullName evidence="2 6">Orotate phosphoribosyltransferase</fullName>
        <shortName evidence="6">OPRT</shortName>
        <shortName evidence="6">OPRTase</shortName>
        <ecNumber evidence="2 6">2.4.2.10</ecNumber>
    </recommendedName>
</protein>
<dbReference type="GO" id="GO:0044205">
    <property type="term" value="P:'de novo' UMP biosynthetic process"/>
    <property type="evidence" value="ECO:0007669"/>
    <property type="project" value="UniProtKB-UniRule"/>
</dbReference>
<dbReference type="PANTHER" id="PTHR19278:SF9">
    <property type="entry name" value="URIDINE 5'-MONOPHOSPHATE SYNTHASE"/>
    <property type="match status" value="1"/>
</dbReference>
<proteinExistence type="inferred from homology"/>
<dbReference type="EMBL" id="CP002656">
    <property type="protein sequence ID" value="AEB94427.1"/>
    <property type="molecule type" value="Genomic_DNA"/>
</dbReference>
<dbReference type="InterPro" id="IPR023031">
    <property type="entry name" value="OPRT"/>
</dbReference>
<keyword evidence="6" id="KW-0460">Magnesium</keyword>
<comment type="similarity">
    <text evidence="6">Belongs to the purine/pyrimidine phosphoribosyltransferase family. PyrE subfamily.</text>
</comment>
<dbReference type="PANTHER" id="PTHR19278">
    <property type="entry name" value="OROTATE PHOSPHORIBOSYLTRANSFERASE"/>
    <property type="match status" value="1"/>
</dbReference>
<dbReference type="UniPathway" id="UPA00070">
    <property type="reaction ID" value="UER00119"/>
</dbReference>
<dbReference type="AlphaFoldDB" id="F4FZB8"/>
<dbReference type="PATRIC" id="fig|1006006.8.peg.320"/>
<dbReference type="GO" id="GO:0019856">
    <property type="term" value="P:pyrimidine nucleobase biosynthetic process"/>
    <property type="evidence" value="ECO:0007669"/>
    <property type="project" value="TreeGrafter"/>
</dbReference>
<evidence type="ECO:0000259" key="7">
    <source>
        <dbReference type="Pfam" id="PF00156"/>
    </source>
</evidence>
<dbReference type="KEGG" id="mcn:Mcup_0319"/>
<dbReference type="GO" id="GO:0000287">
    <property type="term" value="F:magnesium ion binding"/>
    <property type="evidence" value="ECO:0007669"/>
    <property type="project" value="UniProtKB-UniRule"/>
</dbReference>
<reference evidence="8 9" key="1">
    <citation type="journal article" date="2011" name="J. Bacteriol.">
        <title>Complete genome sequence of Metallosphaera cuprina, a metal sulfide-oxidizing archaeon from a hot spring.</title>
        <authorList>
            <person name="Liu L.J."/>
            <person name="You X.Y."/>
            <person name="Zheng H."/>
            <person name="Wang S."/>
            <person name="Jiang C.Y."/>
            <person name="Liu S.J."/>
        </authorList>
    </citation>
    <scope>NUCLEOTIDE SEQUENCE [LARGE SCALE GENOMIC DNA]</scope>
    <source>
        <strain evidence="8 9">Ar-4</strain>
    </source>
</reference>
<evidence type="ECO:0000256" key="1">
    <source>
        <dbReference type="ARBA" id="ARBA00004889"/>
    </source>
</evidence>
<evidence type="ECO:0000256" key="2">
    <source>
        <dbReference type="ARBA" id="ARBA00011971"/>
    </source>
</evidence>
<keyword evidence="9" id="KW-1185">Reference proteome</keyword>
<dbReference type="Pfam" id="PF00156">
    <property type="entry name" value="Pribosyltran"/>
    <property type="match status" value="1"/>
</dbReference>
<dbReference type="NCBIfam" id="TIGR00336">
    <property type="entry name" value="pyrE"/>
    <property type="match status" value="1"/>
</dbReference>
<evidence type="ECO:0000313" key="9">
    <source>
        <dbReference type="Proteomes" id="UP000007812"/>
    </source>
</evidence>
<comment type="caution">
    <text evidence="6">Lacks conserved residue(s) required for the propagation of feature annotation.</text>
</comment>
<feature type="domain" description="Phosphoribosyltransferase" evidence="7">
    <location>
        <begin position="56"/>
        <end position="149"/>
    </location>
</feature>
<keyword evidence="3 6" id="KW-0328">Glycosyltransferase</keyword>
<dbReference type="HAMAP" id="MF_01208">
    <property type="entry name" value="PyrE"/>
    <property type="match status" value="1"/>
</dbReference>
<comment type="catalytic activity">
    <reaction evidence="6">
        <text>orotidine 5'-phosphate + diphosphate = orotate + 5-phospho-alpha-D-ribose 1-diphosphate</text>
        <dbReference type="Rhea" id="RHEA:10380"/>
        <dbReference type="ChEBI" id="CHEBI:30839"/>
        <dbReference type="ChEBI" id="CHEBI:33019"/>
        <dbReference type="ChEBI" id="CHEBI:57538"/>
        <dbReference type="ChEBI" id="CHEBI:58017"/>
        <dbReference type="EC" id="2.4.2.10"/>
    </reaction>
</comment>
<evidence type="ECO:0000256" key="5">
    <source>
        <dbReference type="ARBA" id="ARBA00022975"/>
    </source>
</evidence>
<evidence type="ECO:0000256" key="3">
    <source>
        <dbReference type="ARBA" id="ARBA00022676"/>
    </source>
</evidence>
<comment type="cofactor">
    <cofactor evidence="6">
        <name>Mg(2+)</name>
        <dbReference type="ChEBI" id="CHEBI:18420"/>
    </cofactor>
</comment>
<evidence type="ECO:0000256" key="6">
    <source>
        <dbReference type="HAMAP-Rule" id="MF_01208"/>
    </source>
</evidence>
<feature type="binding site" evidence="6">
    <location>
        <position position="143"/>
    </location>
    <ligand>
        <name>orotate</name>
        <dbReference type="ChEBI" id="CHEBI:30839"/>
    </ligand>
</feature>
<dbReference type="EC" id="2.4.2.10" evidence="2 6"/>
<keyword evidence="4 6" id="KW-0808">Transferase</keyword>
<keyword evidence="5 6" id="KW-0665">Pyrimidine biosynthesis</keyword>
<comment type="subunit">
    <text evidence="6">Homodimer.</text>
</comment>
<dbReference type="GeneID" id="10492513"/>
<name>F4FZB8_METCR</name>
<dbReference type="STRING" id="1006006.Mcup_0319"/>
<dbReference type="OrthoDB" id="9089at2157"/>
<comment type="pathway">
    <text evidence="1 6">Pyrimidine metabolism; UMP biosynthesis via de novo pathway; UMP from orotate: step 1/2.</text>
</comment>
<dbReference type="InterPro" id="IPR000836">
    <property type="entry name" value="PRTase_dom"/>
</dbReference>
<dbReference type="InterPro" id="IPR004467">
    <property type="entry name" value="Or_phspho_trans_dom"/>
</dbReference>
<dbReference type="GO" id="GO:0004588">
    <property type="term" value="F:orotate phosphoribosyltransferase activity"/>
    <property type="evidence" value="ECO:0007669"/>
    <property type="project" value="UniProtKB-UniRule"/>
</dbReference>
<feature type="binding site" description="in other chain" evidence="6">
    <location>
        <begin position="111"/>
        <end position="119"/>
    </location>
    <ligand>
        <name>5-phospho-alpha-D-ribose 1-diphosphate</name>
        <dbReference type="ChEBI" id="CHEBI:58017"/>
        <note>ligand shared between dimeric partners</note>
    </ligand>
</feature>
<feature type="binding site" evidence="6">
    <location>
        <position position="115"/>
    </location>
    <ligand>
        <name>orotate</name>
        <dbReference type="ChEBI" id="CHEBI:30839"/>
    </ligand>
</feature>
<dbReference type="SUPFAM" id="SSF53271">
    <property type="entry name" value="PRTase-like"/>
    <property type="match status" value="1"/>
</dbReference>
<evidence type="ECO:0000313" key="8">
    <source>
        <dbReference type="EMBL" id="AEB94427.1"/>
    </source>
</evidence>
<comment type="function">
    <text evidence="6">Catalyzes the transfer of a ribosyl phosphate group from 5-phosphoribose 1-diphosphate to orotate, leading to the formation of orotidine monophosphate (OMP).</text>
</comment>
<dbReference type="InterPro" id="IPR029057">
    <property type="entry name" value="PRTase-like"/>
</dbReference>
<accession>F4FZB8</accession>
<dbReference type="Gene3D" id="3.40.50.2020">
    <property type="match status" value="1"/>
</dbReference>
<dbReference type="RefSeq" id="WP_013736925.1">
    <property type="nucleotide sequence ID" value="NC_015435.1"/>
</dbReference>
<feature type="binding site" evidence="6">
    <location>
        <position position="90"/>
    </location>
    <ligand>
        <name>5-phospho-alpha-D-ribose 1-diphosphate</name>
        <dbReference type="ChEBI" id="CHEBI:58017"/>
        <note>ligand shared between dimeric partners</note>
    </ligand>
</feature>
<dbReference type="HOGENOM" id="CLU_074878_2_0_2"/>